<geneLocation type="plasmid" evidence="2 3">
    <name>pSID</name>
</geneLocation>
<proteinExistence type="predicted"/>
<dbReference type="Gene3D" id="3.40.1350.10">
    <property type="match status" value="1"/>
</dbReference>
<dbReference type="InterPro" id="IPR025364">
    <property type="entry name" value="DUF4268"/>
</dbReference>
<name>A0A7M2XW27_9NOCA</name>
<dbReference type="AlphaFoldDB" id="A0A7M2XW27"/>
<protein>
    <submittedName>
        <fullName evidence="2">DUF4268 domain-containing protein</fullName>
    </submittedName>
</protein>
<sequence length="314" mass="35861">MTGGFELARLTSVAPRTVWPDEALHFTPWLLENADVLAELLGIDDLVLEAAEHRVGGFRLDLIGRDQGTDRKVIVENQLGRSDHQHLGQIITYAAGTNPSTIVWVTTGFREEHRAALEWLNHRTDEDTRFFGVEIRVVRIGDSPVAPNFELVVKPNDWEKTVKKAATSTGESASAVVYREFWAVVLDRIRDRYPSWTNATGLNKPWQPIGTGISNVQLLMSWFNGVLTHQVYFSANAEENERRYAILVEHRHIVDSLVNAEVTWDPMPDNKAARIIVSSPFNDINDRDRWDEMAEWLITNQERLREVLTRVDLR</sequence>
<reference evidence="2 3" key="1">
    <citation type="submission" date="2020-10" db="EMBL/GenBank/DDBJ databases">
        <title>Whole genome sequence of oil-degrading bacteria Rhodococcus pyridinivorans strain 5Ap.</title>
        <authorList>
            <person name="Akhremchuk A.E."/>
            <person name="Valentovich L.N."/>
            <person name="Charniauskaya M.I."/>
            <person name="Bukliarevich H.A."/>
            <person name="Titok M.A."/>
        </authorList>
    </citation>
    <scope>NUCLEOTIDE SEQUENCE [LARGE SCALE GENOMIC DNA]</scope>
    <source>
        <strain evidence="2 3">5Ap</strain>
        <plasmid evidence="2 3">pSID</plasmid>
    </source>
</reference>
<dbReference type="Proteomes" id="UP000593818">
    <property type="component" value="Plasmid pSID"/>
</dbReference>
<dbReference type="EMBL" id="CP063453">
    <property type="protein sequence ID" value="QOW01959.1"/>
    <property type="molecule type" value="Genomic_DNA"/>
</dbReference>
<keyword evidence="3" id="KW-1185">Reference proteome</keyword>
<gene>
    <name evidence="2" type="ORF">INP59_26665</name>
</gene>
<evidence type="ECO:0000259" key="1">
    <source>
        <dbReference type="Pfam" id="PF14088"/>
    </source>
</evidence>
<dbReference type="RefSeq" id="WP_193904225.1">
    <property type="nucleotide sequence ID" value="NZ_CP063453.1"/>
</dbReference>
<dbReference type="Pfam" id="PF14088">
    <property type="entry name" value="DUF4268"/>
    <property type="match status" value="1"/>
</dbReference>
<accession>A0A7M2XW27</accession>
<evidence type="ECO:0000313" key="2">
    <source>
        <dbReference type="EMBL" id="QOW01959.1"/>
    </source>
</evidence>
<evidence type="ECO:0000313" key="3">
    <source>
        <dbReference type="Proteomes" id="UP000593818"/>
    </source>
</evidence>
<organism evidence="2 3">
    <name type="scientific">Rhodococcus pyridinivorans</name>
    <dbReference type="NCBI Taxonomy" id="103816"/>
    <lineage>
        <taxon>Bacteria</taxon>
        <taxon>Bacillati</taxon>
        <taxon>Actinomycetota</taxon>
        <taxon>Actinomycetes</taxon>
        <taxon>Mycobacteriales</taxon>
        <taxon>Nocardiaceae</taxon>
        <taxon>Rhodococcus</taxon>
    </lineage>
</organism>
<dbReference type="InterPro" id="IPR011856">
    <property type="entry name" value="tRNA_endonuc-like_dom_sf"/>
</dbReference>
<feature type="domain" description="DUF4268" evidence="1">
    <location>
        <begin position="178"/>
        <end position="309"/>
    </location>
</feature>
<keyword evidence="2" id="KW-0614">Plasmid</keyword>
<dbReference type="GO" id="GO:0003676">
    <property type="term" value="F:nucleic acid binding"/>
    <property type="evidence" value="ECO:0007669"/>
    <property type="project" value="InterPro"/>
</dbReference>